<keyword evidence="4" id="KW-1185">Reference proteome</keyword>
<protein>
    <submittedName>
        <fullName evidence="3">Uncharacterized protein</fullName>
    </submittedName>
</protein>
<evidence type="ECO:0000256" key="1">
    <source>
        <dbReference type="ARBA" id="ARBA00005437"/>
    </source>
</evidence>
<dbReference type="InterPro" id="IPR038595">
    <property type="entry name" value="LOR_sf"/>
</dbReference>
<dbReference type="InterPro" id="IPR007612">
    <property type="entry name" value="LOR"/>
</dbReference>
<organism evidence="3 4">
    <name type="scientific">Nakamurella flava</name>
    <dbReference type="NCBI Taxonomy" id="2576308"/>
    <lineage>
        <taxon>Bacteria</taxon>
        <taxon>Bacillati</taxon>
        <taxon>Actinomycetota</taxon>
        <taxon>Actinomycetes</taxon>
        <taxon>Nakamurellales</taxon>
        <taxon>Nakamurellaceae</taxon>
        <taxon>Nakamurella</taxon>
    </lineage>
</organism>
<comment type="caution">
    <text evidence="3">The sequence shown here is derived from an EMBL/GenBank/DDBJ whole genome shotgun (WGS) entry which is preliminary data.</text>
</comment>
<sequence>MCIARGPRSIGWARSSSDRPLTAGWSAGSVLPSAARAVTSRPRSPGGSVFHSHSSSSAESTPTALPPGTFVVHRRLGTIEGYRVDDAAGQEAYRFKGHFTLVGQKWSMFTPDGAEVADLARPPMHVHPTFTLSRPGRADVTIRKTGFAPVHETWAIEGDGGDDVEIHGDMLNHEFSFERAGATVGTTTRRWISITDAFAVQVDGLDPVLAIATAVGIDAIQHENNR</sequence>
<dbReference type="SUPFAM" id="SSF54518">
    <property type="entry name" value="Tubby C-terminal domain-like"/>
    <property type="match status" value="1"/>
</dbReference>
<feature type="compositionally biased region" description="Low complexity" evidence="2">
    <location>
        <begin position="44"/>
        <end position="63"/>
    </location>
</feature>
<evidence type="ECO:0000313" key="4">
    <source>
        <dbReference type="Proteomes" id="UP000306985"/>
    </source>
</evidence>
<name>A0A4U6QK00_9ACTN</name>
<comment type="similarity">
    <text evidence="1">Belongs to the LOR family.</text>
</comment>
<proteinExistence type="inferred from homology"/>
<dbReference type="EMBL" id="SZZH01000001">
    <property type="protein sequence ID" value="TKV60773.1"/>
    <property type="molecule type" value="Genomic_DNA"/>
</dbReference>
<dbReference type="InterPro" id="IPR025659">
    <property type="entry name" value="Tubby-like_C"/>
</dbReference>
<gene>
    <name evidence="3" type="ORF">FDO65_03600</name>
</gene>
<evidence type="ECO:0000256" key="2">
    <source>
        <dbReference type="SAM" id="MobiDB-lite"/>
    </source>
</evidence>
<feature type="region of interest" description="Disordered" evidence="2">
    <location>
        <begin position="1"/>
        <end position="21"/>
    </location>
</feature>
<dbReference type="Proteomes" id="UP000306985">
    <property type="component" value="Unassembled WGS sequence"/>
</dbReference>
<dbReference type="OrthoDB" id="4863874at2"/>
<evidence type="ECO:0000313" key="3">
    <source>
        <dbReference type="EMBL" id="TKV60773.1"/>
    </source>
</evidence>
<dbReference type="AlphaFoldDB" id="A0A4U6QK00"/>
<feature type="region of interest" description="Disordered" evidence="2">
    <location>
        <begin position="36"/>
        <end position="66"/>
    </location>
</feature>
<dbReference type="Gene3D" id="2.40.160.200">
    <property type="entry name" value="LURP1-related"/>
    <property type="match status" value="1"/>
</dbReference>
<dbReference type="Pfam" id="PF04525">
    <property type="entry name" value="LOR"/>
    <property type="match status" value="1"/>
</dbReference>
<reference evidence="3 4" key="1">
    <citation type="submission" date="2019-05" db="EMBL/GenBank/DDBJ databases">
        <title>Nakamurella sp. N5BH11, whole genome shotgun sequence.</title>
        <authorList>
            <person name="Tuo L."/>
        </authorList>
    </citation>
    <scope>NUCLEOTIDE SEQUENCE [LARGE SCALE GENOMIC DNA]</scope>
    <source>
        <strain evidence="3 4">N5BH11</strain>
    </source>
</reference>
<accession>A0A4U6QK00</accession>